<dbReference type="OrthoDB" id="10389487at2759"/>
<gene>
    <name evidence="2" type="ORF">MCOR_32428</name>
</gene>
<keyword evidence="3" id="KW-1185">Reference proteome</keyword>
<evidence type="ECO:0000313" key="2">
    <source>
        <dbReference type="EMBL" id="CAC5398030.1"/>
    </source>
</evidence>
<evidence type="ECO:0000256" key="1">
    <source>
        <dbReference type="SAM" id="Phobius"/>
    </source>
</evidence>
<sequence>MNTSAHIGVMQTHQAQPDVRTSRIRALRILGGLQISLGILCGILGIVGAILSGTEMKSGCKLYNIYDSYNRYVYMSSYHRCGQSNTILIIDLIGMAFSGWVDLNSNTRSVVAMSSLLTIFSFSEFVISIVAAAHCCCCSQLSTGNVRNQQGYNQMYMPQMQGINGQQPANMPNYPQQGGYSQGNQIPIQGNYGQQSQAFAMANQQQNINAQHTMAPAVDKN</sequence>
<protein>
    <submittedName>
        <fullName evidence="2">Uncharacterized protein</fullName>
    </submittedName>
</protein>
<organism evidence="2 3">
    <name type="scientific">Mytilus coruscus</name>
    <name type="common">Sea mussel</name>
    <dbReference type="NCBI Taxonomy" id="42192"/>
    <lineage>
        <taxon>Eukaryota</taxon>
        <taxon>Metazoa</taxon>
        <taxon>Spiralia</taxon>
        <taxon>Lophotrochozoa</taxon>
        <taxon>Mollusca</taxon>
        <taxon>Bivalvia</taxon>
        <taxon>Autobranchia</taxon>
        <taxon>Pteriomorphia</taxon>
        <taxon>Mytilida</taxon>
        <taxon>Mytiloidea</taxon>
        <taxon>Mytilidae</taxon>
        <taxon>Mytilinae</taxon>
        <taxon>Mytilus</taxon>
    </lineage>
</organism>
<evidence type="ECO:0000313" key="3">
    <source>
        <dbReference type="Proteomes" id="UP000507470"/>
    </source>
</evidence>
<accession>A0A6J8CT25</accession>
<name>A0A6J8CT25_MYTCO</name>
<keyword evidence="1" id="KW-0812">Transmembrane</keyword>
<dbReference type="AlphaFoldDB" id="A0A6J8CT25"/>
<reference evidence="2 3" key="1">
    <citation type="submission" date="2020-06" db="EMBL/GenBank/DDBJ databases">
        <authorList>
            <person name="Li R."/>
            <person name="Bekaert M."/>
        </authorList>
    </citation>
    <scope>NUCLEOTIDE SEQUENCE [LARGE SCALE GENOMIC DNA]</scope>
    <source>
        <strain evidence="3">wild</strain>
    </source>
</reference>
<dbReference type="EMBL" id="CACVKT020005806">
    <property type="protein sequence ID" value="CAC5398030.1"/>
    <property type="molecule type" value="Genomic_DNA"/>
</dbReference>
<feature type="transmembrane region" description="Helical" evidence="1">
    <location>
        <begin position="110"/>
        <end position="133"/>
    </location>
</feature>
<keyword evidence="1" id="KW-1133">Transmembrane helix</keyword>
<feature type="transmembrane region" description="Helical" evidence="1">
    <location>
        <begin position="29"/>
        <end position="51"/>
    </location>
</feature>
<proteinExistence type="predicted"/>
<keyword evidence="1" id="KW-0472">Membrane</keyword>
<dbReference type="Proteomes" id="UP000507470">
    <property type="component" value="Unassembled WGS sequence"/>
</dbReference>